<organism evidence="1 2">
    <name type="scientific">Pseudoalteromonas gelatinilytica</name>
    <dbReference type="NCBI Taxonomy" id="1703256"/>
    <lineage>
        <taxon>Bacteria</taxon>
        <taxon>Pseudomonadati</taxon>
        <taxon>Pseudomonadota</taxon>
        <taxon>Gammaproteobacteria</taxon>
        <taxon>Alteromonadales</taxon>
        <taxon>Pseudoalteromonadaceae</taxon>
        <taxon>Pseudoalteromonas</taxon>
    </lineage>
</organism>
<dbReference type="AlphaFoldDB" id="A0A3A3EQ28"/>
<accession>A0A3A3EQ28</accession>
<comment type="caution">
    <text evidence="1">The sequence shown here is derived from an EMBL/GenBank/DDBJ whole genome shotgun (WGS) entry which is preliminary data.</text>
</comment>
<reference evidence="1 2" key="1">
    <citation type="submission" date="2018-09" db="EMBL/GenBank/DDBJ databases">
        <title>Identification of marine bacteria producing industrial enzymes.</title>
        <authorList>
            <person name="Cheng T.H."/>
            <person name="Saidin J."/>
            <person name="Muhd D.D."/>
            <person name="Isa M.N.M."/>
            <person name="Bakar M.F.A."/>
            <person name="Ismail N."/>
        </authorList>
    </citation>
    <scope>NUCLEOTIDE SEQUENCE [LARGE SCALE GENOMIC DNA]</scope>
    <source>
        <strain evidence="1 2">MNAD 1.6</strain>
    </source>
</reference>
<dbReference type="Proteomes" id="UP000265938">
    <property type="component" value="Unassembled WGS sequence"/>
</dbReference>
<proteinExistence type="predicted"/>
<dbReference type="EMBL" id="QYSE01000001">
    <property type="protein sequence ID" value="RJF37826.1"/>
    <property type="molecule type" value="Genomic_DNA"/>
</dbReference>
<evidence type="ECO:0000313" key="2">
    <source>
        <dbReference type="Proteomes" id="UP000265938"/>
    </source>
</evidence>
<protein>
    <submittedName>
        <fullName evidence="1">Uncharacterized protein</fullName>
    </submittedName>
</protein>
<name>A0A3A3EQ28_9GAMM</name>
<sequence length="107" mass="11942">MDKLDALDEFARFGDNRFEAISVITSTPDTQGDVYILTQDVFCQVLQRVIDGEIDIDELELWANVVESRQDIDESAVEGAIYALSNNEQMGELNKSTLNKLLAVTLS</sequence>
<dbReference type="RefSeq" id="WP_119852462.1">
    <property type="nucleotide sequence ID" value="NZ_QYSE01000001.1"/>
</dbReference>
<evidence type="ECO:0000313" key="1">
    <source>
        <dbReference type="EMBL" id="RJF37826.1"/>
    </source>
</evidence>
<gene>
    <name evidence="1" type="ORF">D4741_07105</name>
</gene>